<reference evidence="1 2" key="1">
    <citation type="journal article" date="2015" name="Genome Biol. Evol.">
        <title>Characterization of Three Mycobacterium spp. with Potential Use in Bioremediation by Genome Sequencing and Comparative Genomics.</title>
        <authorList>
            <person name="Das S."/>
            <person name="Pettersson B.M."/>
            <person name="Behra P.R."/>
            <person name="Ramesh M."/>
            <person name="Dasgupta S."/>
            <person name="Bhattacharya A."/>
            <person name="Kirsebom L.A."/>
        </authorList>
    </citation>
    <scope>NUCLEOTIDE SEQUENCE [LARGE SCALE GENOMIC DNA]</scope>
    <source>
        <strain evidence="1 2">DSM 43826</strain>
    </source>
</reference>
<dbReference type="EMBL" id="JYNL01000065">
    <property type="protein sequence ID" value="KMO69821.1"/>
    <property type="molecule type" value="Genomic_DNA"/>
</dbReference>
<sequence length="98" mass="10885">MPIASVTKRVNPVAGLRRCNSDNEDALALYVDVVDLPVRAVHERPQLVLNYGGVQHLDTVDVSRFGPDDEIRNALALASRSLWVAIRERDDCARCSSR</sequence>
<dbReference type="Proteomes" id="UP000036513">
    <property type="component" value="Unassembled WGS sequence"/>
</dbReference>
<gene>
    <name evidence="1" type="ORF">MCHLDSM_05933</name>
</gene>
<protein>
    <submittedName>
        <fullName evidence="1">Uncharacterized protein</fullName>
    </submittedName>
</protein>
<dbReference type="STRING" id="37916.MCHLDSM_05933"/>
<proteinExistence type="predicted"/>
<organism evidence="1 2">
    <name type="scientific">Mycolicibacterium chlorophenolicum</name>
    <dbReference type="NCBI Taxonomy" id="37916"/>
    <lineage>
        <taxon>Bacteria</taxon>
        <taxon>Bacillati</taxon>
        <taxon>Actinomycetota</taxon>
        <taxon>Actinomycetes</taxon>
        <taxon>Mycobacteriales</taxon>
        <taxon>Mycobacteriaceae</taxon>
        <taxon>Mycolicibacterium</taxon>
    </lineage>
</organism>
<keyword evidence="2" id="KW-1185">Reference proteome</keyword>
<evidence type="ECO:0000313" key="1">
    <source>
        <dbReference type="EMBL" id="KMO69821.1"/>
    </source>
</evidence>
<evidence type="ECO:0000313" key="2">
    <source>
        <dbReference type="Proteomes" id="UP000036513"/>
    </source>
</evidence>
<accession>A0A0J6YA56</accession>
<comment type="caution">
    <text evidence="1">The sequence shown here is derived from an EMBL/GenBank/DDBJ whole genome shotgun (WGS) entry which is preliminary data.</text>
</comment>
<dbReference type="AlphaFoldDB" id="A0A0J6YA56"/>
<name>A0A0J6YA56_9MYCO</name>